<organism evidence="5 6">
    <name type="scientific">Candidatus Curtissbacteria bacterium RIFCSPHIGHO2_02_FULL_40_16b</name>
    <dbReference type="NCBI Taxonomy" id="1797714"/>
    <lineage>
        <taxon>Bacteria</taxon>
        <taxon>Candidatus Curtissiibacteriota</taxon>
    </lineage>
</organism>
<dbReference type="Gene3D" id="2.30.30.40">
    <property type="entry name" value="SH3 Domains"/>
    <property type="match status" value="1"/>
</dbReference>
<evidence type="ECO:0000259" key="3">
    <source>
        <dbReference type="Pfam" id="PF08239"/>
    </source>
</evidence>
<name>A0A1F5G983_9BACT</name>
<dbReference type="EMBL" id="MFBD01000030">
    <property type="protein sequence ID" value="OGD88384.1"/>
    <property type="molecule type" value="Genomic_DNA"/>
</dbReference>
<feature type="transmembrane region" description="Helical" evidence="2">
    <location>
        <begin position="36"/>
        <end position="55"/>
    </location>
</feature>
<evidence type="ECO:0000256" key="2">
    <source>
        <dbReference type="SAM" id="Phobius"/>
    </source>
</evidence>
<dbReference type="InterPro" id="IPR013229">
    <property type="entry name" value="PEGA"/>
</dbReference>
<feature type="region of interest" description="Disordered" evidence="1">
    <location>
        <begin position="281"/>
        <end position="300"/>
    </location>
</feature>
<reference evidence="5 6" key="1">
    <citation type="journal article" date="2016" name="Nat. Commun.">
        <title>Thousands of microbial genomes shed light on interconnected biogeochemical processes in an aquifer system.</title>
        <authorList>
            <person name="Anantharaman K."/>
            <person name="Brown C.T."/>
            <person name="Hug L.A."/>
            <person name="Sharon I."/>
            <person name="Castelle C.J."/>
            <person name="Probst A.J."/>
            <person name="Thomas B.C."/>
            <person name="Singh A."/>
            <person name="Wilkins M.J."/>
            <person name="Karaoz U."/>
            <person name="Brodie E.L."/>
            <person name="Williams K.H."/>
            <person name="Hubbard S.S."/>
            <person name="Banfield J.F."/>
        </authorList>
    </citation>
    <scope>NUCLEOTIDE SEQUENCE [LARGE SCALE GENOMIC DNA]</scope>
</reference>
<accession>A0A1F5G983</accession>
<keyword evidence="2" id="KW-0472">Membrane</keyword>
<feature type="domain" description="PEGA" evidence="4">
    <location>
        <begin position="149"/>
        <end position="206"/>
    </location>
</feature>
<evidence type="ECO:0000313" key="5">
    <source>
        <dbReference type="EMBL" id="OGD88384.1"/>
    </source>
</evidence>
<dbReference type="AlphaFoldDB" id="A0A1F5G983"/>
<sequence length="313" mass="33925">MINLMPRVTRSAKGLTCPTEFATSVAGRRATNAKKYLKFLSIVTCQLSLIVLLSGCQAIGFSNPAALQVTAKPEASVFLDGKHIGKTPFFSDQLKEGEYTLKVTVSETSYVDKITLSEGTLTVVNRELASNYLAQSGENLSLVSGKDGLFIISLPSEADVTIDGSYSGKTPILTKDIEMGDHKIQLVKEGYVEREFAVKTSSKYQVLADVTLASQIAKGIGINSKEPPKLETERVLVLNTPQGFLKVRKDPSLSSEEIGRVTSGNEYKILQETKEWFQISFEGPSSPASQRGERAGEAGQSGWISAAYAQKVE</sequence>
<evidence type="ECO:0000259" key="4">
    <source>
        <dbReference type="Pfam" id="PF08308"/>
    </source>
</evidence>
<dbReference type="Pfam" id="PF08308">
    <property type="entry name" value="PEGA"/>
    <property type="match status" value="2"/>
</dbReference>
<evidence type="ECO:0008006" key="7">
    <source>
        <dbReference type="Google" id="ProtNLM"/>
    </source>
</evidence>
<evidence type="ECO:0000313" key="6">
    <source>
        <dbReference type="Proteomes" id="UP000177369"/>
    </source>
</evidence>
<keyword evidence="2" id="KW-1133">Transmembrane helix</keyword>
<dbReference type="PANTHER" id="PTHR36194:SF1">
    <property type="entry name" value="S-LAYER-LIKE PROTEIN"/>
    <property type="match status" value="1"/>
</dbReference>
<dbReference type="Proteomes" id="UP000177369">
    <property type="component" value="Unassembled WGS sequence"/>
</dbReference>
<comment type="caution">
    <text evidence="5">The sequence shown here is derived from an EMBL/GenBank/DDBJ whole genome shotgun (WGS) entry which is preliminary data.</text>
</comment>
<keyword evidence="2" id="KW-0812">Transmembrane</keyword>
<dbReference type="Pfam" id="PF08239">
    <property type="entry name" value="SH3_3"/>
    <property type="match status" value="1"/>
</dbReference>
<dbReference type="InterPro" id="IPR003646">
    <property type="entry name" value="SH3-like_bac-type"/>
</dbReference>
<protein>
    <recommendedName>
        <fullName evidence="7">SH3b domain-containing protein</fullName>
    </recommendedName>
</protein>
<gene>
    <name evidence="5" type="ORF">A3D04_02835</name>
</gene>
<feature type="domain" description="PEGA" evidence="4">
    <location>
        <begin position="70"/>
        <end position="128"/>
    </location>
</feature>
<dbReference type="PANTHER" id="PTHR36194">
    <property type="entry name" value="S-LAYER-LIKE PROTEIN"/>
    <property type="match status" value="1"/>
</dbReference>
<proteinExistence type="predicted"/>
<dbReference type="STRING" id="1797714.A3D04_02835"/>
<feature type="domain" description="SH3b" evidence="3">
    <location>
        <begin position="244"/>
        <end position="308"/>
    </location>
</feature>
<evidence type="ECO:0000256" key="1">
    <source>
        <dbReference type="SAM" id="MobiDB-lite"/>
    </source>
</evidence>